<reference evidence="2" key="1">
    <citation type="submission" date="2018-05" db="EMBL/GenBank/DDBJ databases">
        <authorList>
            <person name="Lanie J.A."/>
            <person name="Ng W.-L."/>
            <person name="Kazmierczak K.M."/>
            <person name="Andrzejewski T.M."/>
            <person name="Davidsen T.M."/>
            <person name="Wayne K.J."/>
            <person name="Tettelin H."/>
            <person name="Glass J.I."/>
            <person name="Rusch D."/>
            <person name="Podicherti R."/>
            <person name="Tsui H.-C.T."/>
            <person name="Winkler M.E."/>
        </authorList>
    </citation>
    <scope>NUCLEOTIDE SEQUENCE</scope>
</reference>
<dbReference type="AlphaFoldDB" id="A0A383AR00"/>
<name>A0A383AR00_9ZZZZ</name>
<keyword evidence="1" id="KW-0472">Membrane</keyword>
<protein>
    <submittedName>
        <fullName evidence="2">Uncharacterized protein</fullName>
    </submittedName>
</protein>
<organism evidence="2">
    <name type="scientific">marine metagenome</name>
    <dbReference type="NCBI Taxonomy" id="408172"/>
    <lineage>
        <taxon>unclassified sequences</taxon>
        <taxon>metagenomes</taxon>
        <taxon>ecological metagenomes</taxon>
    </lineage>
</organism>
<feature type="non-terminal residue" evidence="2">
    <location>
        <position position="74"/>
    </location>
</feature>
<proteinExistence type="predicted"/>
<feature type="transmembrane region" description="Helical" evidence="1">
    <location>
        <begin position="51"/>
        <end position="70"/>
    </location>
</feature>
<evidence type="ECO:0000256" key="1">
    <source>
        <dbReference type="SAM" id="Phobius"/>
    </source>
</evidence>
<keyword evidence="1" id="KW-1133">Transmembrane helix</keyword>
<keyword evidence="1" id="KW-0812">Transmembrane</keyword>
<gene>
    <name evidence="2" type="ORF">METZ01_LOCUS463190</name>
</gene>
<sequence>MREAVYNYLYNDTSFKLFGADHLWGITVSVLFIVIIPWISVNYLNRRSQKYLGMIIGYIVMVNYPVWIMLEIIA</sequence>
<evidence type="ECO:0000313" key="2">
    <source>
        <dbReference type="EMBL" id="SVE10336.1"/>
    </source>
</evidence>
<dbReference type="EMBL" id="UINC01194308">
    <property type="protein sequence ID" value="SVE10336.1"/>
    <property type="molecule type" value="Genomic_DNA"/>
</dbReference>
<accession>A0A383AR00</accession>
<feature type="transmembrane region" description="Helical" evidence="1">
    <location>
        <begin position="23"/>
        <end position="44"/>
    </location>
</feature>